<keyword evidence="22" id="KW-1133">Transmembrane helix</keyword>
<dbReference type="FunFam" id="3.90.950.10:FF:000001">
    <property type="entry name" value="dITP/XTP pyrophosphatase"/>
    <property type="match status" value="1"/>
</dbReference>
<keyword evidence="22" id="KW-0472">Membrane</keyword>
<comment type="catalytic activity">
    <reaction evidence="20">
        <text>XTP + H2O = XMP + diphosphate + H(+)</text>
        <dbReference type="Rhea" id="RHEA:28610"/>
        <dbReference type="ChEBI" id="CHEBI:15377"/>
        <dbReference type="ChEBI" id="CHEBI:15378"/>
        <dbReference type="ChEBI" id="CHEBI:33019"/>
        <dbReference type="ChEBI" id="CHEBI:57464"/>
        <dbReference type="ChEBI" id="CHEBI:61314"/>
        <dbReference type="EC" id="3.6.1.66"/>
    </reaction>
</comment>
<dbReference type="SFLD" id="SFLDF00288">
    <property type="entry name" value="HemN-like__clustered_with_nucl"/>
    <property type="match status" value="1"/>
</dbReference>
<dbReference type="FunFam" id="1.10.3730.10:FF:000001">
    <property type="entry name" value="Pyrroline-5-carboxylate reductase"/>
    <property type="match status" value="1"/>
</dbReference>
<evidence type="ECO:0000256" key="22">
    <source>
        <dbReference type="SAM" id="Phobius"/>
    </source>
</evidence>
<dbReference type="SMART" id="SM00729">
    <property type="entry name" value="Elp3"/>
    <property type="match status" value="1"/>
</dbReference>
<dbReference type="InterPro" id="IPR010723">
    <property type="entry name" value="HemN_C"/>
</dbReference>
<dbReference type="GO" id="GO:0004735">
    <property type="term" value="F:pyrroline-5-carboxylate reductase activity"/>
    <property type="evidence" value="ECO:0007669"/>
    <property type="project" value="InterPro"/>
</dbReference>
<dbReference type="GO" id="GO:0004109">
    <property type="term" value="F:coproporphyrinogen oxidase activity"/>
    <property type="evidence" value="ECO:0007669"/>
    <property type="project" value="InterPro"/>
</dbReference>
<organism evidence="24 25">
    <name type="scientific">Symbiodinium necroappetens</name>
    <dbReference type="NCBI Taxonomy" id="1628268"/>
    <lineage>
        <taxon>Eukaryota</taxon>
        <taxon>Sar</taxon>
        <taxon>Alveolata</taxon>
        <taxon>Dinophyceae</taxon>
        <taxon>Suessiales</taxon>
        <taxon>Symbiodiniaceae</taxon>
        <taxon>Symbiodinium</taxon>
    </lineage>
</organism>
<comment type="catalytic activity">
    <reaction evidence="19">
        <text>dITP + H2O = dIMP + diphosphate + H(+)</text>
        <dbReference type="Rhea" id="RHEA:28342"/>
        <dbReference type="ChEBI" id="CHEBI:15377"/>
        <dbReference type="ChEBI" id="CHEBI:15378"/>
        <dbReference type="ChEBI" id="CHEBI:33019"/>
        <dbReference type="ChEBI" id="CHEBI:61194"/>
        <dbReference type="ChEBI" id="CHEBI:61382"/>
        <dbReference type="EC" id="3.6.1.66"/>
    </reaction>
</comment>
<dbReference type="GO" id="GO:0016020">
    <property type="term" value="C:membrane"/>
    <property type="evidence" value="ECO:0007669"/>
    <property type="project" value="InterPro"/>
</dbReference>
<dbReference type="GO" id="GO:0000166">
    <property type="term" value="F:nucleotide binding"/>
    <property type="evidence" value="ECO:0007669"/>
    <property type="project" value="UniProtKB-KW"/>
</dbReference>
<evidence type="ECO:0000256" key="20">
    <source>
        <dbReference type="ARBA" id="ARBA00052017"/>
    </source>
</evidence>
<dbReference type="CDD" id="cd01335">
    <property type="entry name" value="Radical_SAM"/>
    <property type="match status" value="1"/>
</dbReference>
<evidence type="ECO:0000256" key="8">
    <source>
        <dbReference type="ARBA" id="ARBA00022679"/>
    </source>
</evidence>
<dbReference type="SFLD" id="SFLDS00029">
    <property type="entry name" value="Radical_SAM"/>
    <property type="match status" value="1"/>
</dbReference>
<dbReference type="InterPro" id="IPR058240">
    <property type="entry name" value="rSAM_sf"/>
</dbReference>
<comment type="function">
    <text evidence="21">Pyridoxal 5'-phosphate (PLP)-binding protein, which may be involved in intracellular homeostatic regulation of pyridoxal 5'-phosphate (PLP), the active form of vitamin B6.</text>
</comment>
<dbReference type="InterPro" id="IPR029066">
    <property type="entry name" value="PLP-binding_barrel"/>
</dbReference>
<dbReference type="PROSITE" id="PS51918">
    <property type="entry name" value="RADICAL_SAM"/>
    <property type="match status" value="1"/>
</dbReference>
<dbReference type="NCBIfam" id="TIGR01392">
    <property type="entry name" value="homoserO_Ac_trn"/>
    <property type="match status" value="1"/>
</dbReference>
<evidence type="ECO:0000256" key="9">
    <source>
        <dbReference type="ARBA" id="ARBA00022723"/>
    </source>
</evidence>
<dbReference type="InterPro" id="IPR000073">
    <property type="entry name" value="AB_hydrolase_1"/>
</dbReference>
<keyword evidence="11" id="KW-0378">Hydrolase</keyword>
<evidence type="ECO:0000256" key="5">
    <source>
        <dbReference type="ARBA" id="ARBA00011738"/>
    </source>
</evidence>
<evidence type="ECO:0000256" key="12">
    <source>
        <dbReference type="ARBA" id="ARBA00022842"/>
    </source>
</evidence>
<protein>
    <recommendedName>
        <fullName evidence="21">Pyridoxal phosphate homeostasis protein</fullName>
        <shortName evidence="21">PLP homeostasis protein</shortName>
    </recommendedName>
</protein>
<evidence type="ECO:0000256" key="15">
    <source>
        <dbReference type="ARBA" id="ARBA00023080"/>
    </source>
</evidence>
<comment type="function">
    <text evidence="18">May be a heme chaperone, appears to bind heme. Homologous bacterial proteins do not have oxygen-independent coproporphyrinogen-III oxidase activity. Binds 1 [4Fe-4S] cluster. The cluster is coordinated with 3 cysteines and an exchangeable S-adenosyl-L-methionine.</text>
</comment>
<dbReference type="InterPro" id="IPR002637">
    <property type="entry name" value="RdgB/HAM1"/>
</dbReference>
<dbReference type="Proteomes" id="UP000601435">
    <property type="component" value="Unassembled WGS sequence"/>
</dbReference>
<dbReference type="CDD" id="cd00515">
    <property type="entry name" value="HAM1"/>
    <property type="match status" value="1"/>
</dbReference>
<dbReference type="PANTHER" id="PTHR32268">
    <property type="entry name" value="HOMOSERINE O-ACETYLTRANSFERASE"/>
    <property type="match status" value="1"/>
</dbReference>
<dbReference type="Pfam" id="PF02325">
    <property type="entry name" value="CCB3_YggT"/>
    <property type="match status" value="2"/>
</dbReference>
<dbReference type="PANTHER" id="PTHR32268:SF11">
    <property type="entry name" value="HOMOSERINE O-ACETYLTRANSFERASE"/>
    <property type="match status" value="1"/>
</dbReference>
<evidence type="ECO:0000256" key="19">
    <source>
        <dbReference type="ARBA" id="ARBA00051875"/>
    </source>
</evidence>
<dbReference type="Pfam" id="PF01725">
    <property type="entry name" value="Ham1p_like"/>
    <property type="match status" value="1"/>
</dbReference>
<feature type="transmembrane region" description="Helical" evidence="22">
    <location>
        <begin position="549"/>
        <end position="572"/>
    </location>
</feature>
<sequence length="1827" mass="200013">MGLRLCEPVNTDCGTFVQSIKTNLEALQARITKACSVADRDPEQITLIAVSKTKPSSQVREAAALGLKHFGENYLDEAVTKISDCADLKLTWHFIGRIQSNKTRTIAEQFDWVHTLDRSKIARRLNEQCPAGKQLNVLLQINIDKDPAKAGVNADDADQLLTEVSKLPALRPRGLMTILSQQADPVASYQSMAQLSARLAEQLGDNQKQHWGTLSMGMSADMDAAILADTRLAFIGAGNMASAMIQGLLRTGIKAAQISVADPVADARERLAEMGVATFSDNNQAVAGAQAVVLAVKPQVAQEVVQSISALQPEQLLVSIAAGINLASLTRWTSEQQAIVRCMPNTPALLGAGVSGLYANSCCDASQRSLAENLLRSAGTTLWVKKEPDLDAVTAVSGSGPAYFFLLMEAMIDAGVDLGLDRTSATELTLQTAYGAALMAQQGNTNPAQLRKNVTSPGGTTAAALDVMLTAGMPDTIKAALQAAQQRAIVMAQEFGDFVFRLACLLFLTRFLLQACGADFYNPISQAVVKGTDTVCAPLRKIIKPFKNLDFASFIVAWLVSALGVVAFSYLAFGNAPSALTVVWAGMIKTLLVLLQFYKWTIIILVIASFIAQGSYHPALALLNQLVEPVMAPVRRILPSLGPLDLSPMVFVYEQPFALCCGRDLPGFELVYETYGTLNPKKTNAVLICHALSGNHHAAGYYDSDPKPGWWDSCIGPGKPIDTEKFFVVSLNNLGGCHGSTGPLTINPSTQRPYGPDFPTVVVRDWVNSQALLADHLGVRKFAAVIGGSLGGMQAMQWSIDFPDRIASALVIASAAKLSAQNIAFNEIARQAIAADASYFSGHYSEHNKTPSKGLGLARMIGHVTYLSDDGMREKFGRELKSGDPSQGGDVEFQVESYLRHQGQAFSQRFDANTYMLMTKALDYFDPAREQNDDLVATLSIAKAKFLVISFTSDWRFSVARSKEIVDALVAARKNVASAIIESDHGHDSFLLPIPRGHMTLRADLAVIADLVNPKARVLDLGCGEGELLAHLQSDKEVNGYGLDVDADNIRVCLEKGVNVIEQDLDAGLSNFADSSFDMVVMTETLQSVKSPEQLLQEMLRIGDECIVTFPNFGHWYCRAQLLFLGRMPVAKHIPHSWYNTPNIHLCTFRDFENLCKSLHLQIIERRVKVVFSDYEVHYILLPTTFLKADIADKYDLRRSKDRALVNVSVLDLQGSPVRAEVRGSSENLLGQRQNLTFDEVIEGEAIYYLALLRYADEEFQRVTLNIVLPNGELAEIKFQQKMYWEHTPLEITNLSAAAPDFEMPEETGTTFIENALIKARAAAQATGFAALADDSGLVVPALGGAPGIFSARYAGRHGDDAANNQKLIEALRGEVQREAYFYCAITLLRHDQDPTPIIATAAWHGKILDAPRGEQGFGYDPLFWLADHNKSSAELPRHCRPAAGDPGRAVTMLPHPAAYIHFPWCVRKCPYCDFNSHPLRDQDDFSAYTHALIDDWQTQQRNFDSEAPFHSVFLGGGTPSLFKPSQMAPILEQLSLTADAEVTMETNPGTTEHHLLGDYLAVGVNRLSIGAQSFDNTQLQKLGRIHNSKETYGAYEQARQAGFANINIDLMWGLPEQTVAAALEDLDAAIALQPEHISWYQLTIEAKTEFAVRTPILPRDNVLADIEASGLKRLQAAGYQRYEVSAFARSGYQCRHNLNYWSFGDYVGIGAGAHGKISHVSKDGLTIERTQKASQPRLYQASPDETRVHPVTLAERPVEFMMNVLRLVDGVETSTFPQRTGLDWTVVEDTWQQLVSQGLVRHDRIATTPAGLRYLDSVLAEFLSPD</sequence>
<reference evidence="24" key="1">
    <citation type="submission" date="2021-02" db="EMBL/GenBank/DDBJ databases">
        <authorList>
            <person name="Dougan E. K."/>
            <person name="Rhodes N."/>
            <person name="Thang M."/>
            <person name="Chan C."/>
        </authorList>
    </citation>
    <scope>NUCLEOTIDE SEQUENCE</scope>
</reference>
<evidence type="ECO:0000256" key="2">
    <source>
        <dbReference type="ARBA" id="ARBA00005525"/>
    </source>
</evidence>
<dbReference type="GO" id="GO:0009146">
    <property type="term" value="P:purine nucleoside triphosphate catabolic process"/>
    <property type="evidence" value="ECO:0007669"/>
    <property type="project" value="UniProtKB-ARBA"/>
</dbReference>
<keyword evidence="8" id="KW-0808">Transferase</keyword>
<keyword evidence="16" id="KW-0486">Methionine biosynthesis</keyword>
<evidence type="ECO:0000256" key="21">
    <source>
        <dbReference type="HAMAP-Rule" id="MF_03225"/>
    </source>
</evidence>
<dbReference type="Pfam" id="PF14748">
    <property type="entry name" value="P5CR_dimer"/>
    <property type="match status" value="1"/>
</dbReference>
<dbReference type="SUPFAM" id="SSF53335">
    <property type="entry name" value="S-adenosyl-L-methionine-dependent methyltransferases"/>
    <property type="match status" value="1"/>
</dbReference>
<keyword evidence="14" id="KW-0560">Oxidoreductase</keyword>
<dbReference type="InterPro" id="IPR003425">
    <property type="entry name" value="CCB3/YggT"/>
</dbReference>
<evidence type="ECO:0000256" key="4">
    <source>
        <dbReference type="ARBA" id="ARBA00006886"/>
    </source>
</evidence>
<dbReference type="NCBIfam" id="NF001209">
    <property type="entry name" value="PRK00175.1"/>
    <property type="match status" value="1"/>
</dbReference>
<evidence type="ECO:0000256" key="13">
    <source>
        <dbReference type="ARBA" id="ARBA00022857"/>
    </source>
</evidence>
<dbReference type="SUPFAM" id="SSF102114">
    <property type="entry name" value="Radical SAM enzymes"/>
    <property type="match status" value="1"/>
</dbReference>
<keyword evidence="6" id="KW-0963">Cytoplasm</keyword>
<evidence type="ECO:0000256" key="10">
    <source>
        <dbReference type="ARBA" id="ARBA00022741"/>
    </source>
</evidence>
<dbReference type="InterPro" id="IPR008220">
    <property type="entry name" value="HAT_MetX-like"/>
</dbReference>
<keyword evidence="21" id="KW-0663">Pyridoxal phosphate</keyword>
<evidence type="ECO:0000256" key="6">
    <source>
        <dbReference type="ARBA" id="ARBA00022490"/>
    </source>
</evidence>
<dbReference type="HAMAP" id="MF_01925">
    <property type="entry name" value="P5C_reductase"/>
    <property type="match status" value="1"/>
</dbReference>
<evidence type="ECO:0000256" key="16">
    <source>
        <dbReference type="ARBA" id="ARBA00023167"/>
    </source>
</evidence>
<dbReference type="InterPro" id="IPR007197">
    <property type="entry name" value="rSAM"/>
</dbReference>
<dbReference type="InterPro" id="IPR010743">
    <property type="entry name" value="Methionine_synth_MetW"/>
</dbReference>
<dbReference type="InterPro" id="IPR011078">
    <property type="entry name" value="PyrdxlP_homeostasis"/>
</dbReference>
<evidence type="ECO:0000259" key="23">
    <source>
        <dbReference type="PROSITE" id="PS51918"/>
    </source>
</evidence>
<evidence type="ECO:0000256" key="14">
    <source>
        <dbReference type="ARBA" id="ARBA00023002"/>
    </source>
</evidence>
<dbReference type="SFLD" id="SFLDF00562">
    <property type="entry name" value="HemN-like__clustered_with_heat"/>
    <property type="match status" value="1"/>
</dbReference>
<dbReference type="InterPro" id="IPR029001">
    <property type="entry name" value="ITPase-like_fam"/>
</dbReference>
<dbReference type="GO" id="GO:0035870">
    <property type="term" value="F:dITP diphosphatase activity"/>
    <property type="evidence" value="ECO:0007669"/>
    <property type="project" value="UniProtKB-ARBA"/>
</dbReference>
<dbReference type="EMBL" id="CAJNJA010026807">
    <property type="protein sequence ID" value="CAE7565695.1"/>
    <property type="molecule type" value="Genomic_DNA"/>
</dbReference>
<gene>
    <name evidence="24" type="primary">metXS</name>
    <name evidence="24" type="ORF">SNEC2469_LOCUS16442</name>
</gene>
<dbReference type="Pfam" id="PF00561">
    <property type="entry name" value="Abhydrolase_1"/>
    <property type="match status" value="1"/>
</dbReference>
<accession>A0A812UI47</accession>
<keyword evidence="12" id="KW-0460">Magnesium</keyword>
<dbReference type="GO" id="GO:0009092">
    <property type="term" value="P:homoserine metabolic process"/>
    <property type="evidence" value="ECO:0007669"/>
    <property type="project" value="TreeGrafter"/>
</dbReference>
<comment type="caution">
    <text evidence="24">The sequence shown here is derived from an EMBL/GenBank/DDBJ whole genome shotgun (WGS) entry which is preliminary data.</text>
</comment>
<keyword evidence="25" id="KW-1185">Reference proteome</keyword>
<dbReference type="GO" id="GO:0036222">
    <property type="term" value="F:XTP diphosphatase activity"/>
    <property type="evidence" value="ECO:0007669"/>
    <property type="project" value="UniProtKB-ARBA"/>
</dbReference>
<keyword evidence="9" id="KW-0479">Metal-binding</keyword>
<dbReference type="SUPFAM" id="SSF52972">
    <property type="entry name" value="ITPase-like"/>
    <property type="match status" value="1"/>
</dbReference>
<evidence type="ECO:0000256" key="11">
    <source>
        <dbReference type="ARBA" id="ARBA00022801"/>
    </source>
</evidence>
<dbReference type="GO" id="GO:0005737">
    <property type="term" value="C:cytoplasm"/>
    <property type="evidence" value="ECO:0007669"/>
    <property type="project" value="InterPro"/>
</dbReference>
<dbReference type="SUPFAM" id="SSF48179">
    <property type="entry name" value="6-phosphogluconate dehydrogenase C-terminal domain-like"/>
    <property type="match status" value="1"/>
</dbReference>
<dbReference type="OrthoDB" id="10263291at2759"/>
<dbReference type="GO" id="GO:0009117">
    <property type="term" value="P:nucleotide metabolic process"/>
    <property type="evidence" value="ECO:0007669"/>
    <property type="project" value="UniProtKB-KW"/>
</dbReference>
<keyword evidence="15" id="KW-0546">Nucleotide metabolism</keyword>
<feature type="modified residue" description="N6-(pyridoxal phosphate)lysine" evidence="21">
    <location>
        <position position="52"/>
    </location>
</feature>
<comment type="similarity">
    <text evidence="2">Belongs to the pyrroline-5-carboxylate reductase family.</text>
</comment>
<dbReference type="Gene3D" id="3.90.950.10">
    <property type="match status" value="1"/>
</dbReference>
<dbReference type="Gene3D" id="3.20.20.10">
    <property type="entry name" value="Alanine racemase"/>
    <property type="match status" value="1"/>
</dbReference>
<dbReference type="GO" id="GO:0051539">
    <property type="term" value="F:4 iron, 4 sulfur cluster binding"/>
    <property type="evidence" value="ECO:0007669"/>
    <property type="project" value="InterPro"/>
</dbReference>
<evidence type="ECO:0000256" key="7">
    <source>
        <dbReference type="ARBA" id="ARBA00022605"/>
    </source>
</evidence>
<dbReference type="GO" id="GO:0006779">
    <property type="term" value="P:porphyrin-containing compound biosynthetic process"/>
    <property type="evidence" value="ECO:0007669"/>
    <property type="project" value="InterPro"/>
</dbReference>
<proteinExistence type="inferred from homology"/>
<comment type="similarity">
    <text evidence="4">Belongs to the AB hydrolase superfamily. MetX family.</text>
</comment>
<dbReference type="FunFam" id="1.10.1740.110:FF:000001">
    <property type="entry name" value="Homoserine O-acetyltransferase"/>
    <property type="match status" value="1"/>
</dbReference>
<dbReference type="InterPro" id="IPR004559">
    <property type="entry name" value="HemW-like"/>
</dbReference>
<dbReference type="SUPFAM" id="SSF51735">
    <property type="entry name" value="NAD(P)-binding Rossmann-fold domains"/>
    <property type="match status" value="1"/>
</dbReference>
<keyword evidence="13" id="KW-0521">NADP</keyword>
<dbReference type="InterPro" id="IPR028939">
    <property type="entry name" value="P5C_Rdtase_cat_N"/>
</dbReference>
<dbReference type="SUPFAM" id="SSF51419">
    <property type="entry name" value="PLP-binding barrel"/>
    <property type="match status" value="1"/>
</dbReference>
<evidence type="ECO:0000256" key="3">
    <source>
        <dbReference type="ARBA" id="ARBA00006100"/>
    </source>
</evidence>
<dbReference type="GO" id="GO:0009086">
    <property type="term" value="P:methionine biosynthetic process"/>
    <property type="evidence" value="ECO:0007669"/>
    <property type="project" value="UniProtKB-KW"/>
</dbReference>
<dbReference type="InterPro" id="IPR001608">
    <property type="entry name" value="Ala_racemase_N"/>
</dbReference>
<dbReference type="InterPro" id="IPR006638">
    <property type="entry name" value="Elp3/MiaA/NifB-like_rSAM"/>
</dbReference>
<dbReference type="Pfam" id="PF14467">
    <property type="entry name" value="DUF4426"/>
    <property type="match status" value="1"/>
</dbReference>
<dbReference type="GO" id="GO:0030170">
    <property type="term" value="F:pyridoxal phosphate binding"/>
    <property type="evidence" value="ECO:0007669"/>
    <property type="project" value="UniProtKB-UniRule"/>
</dbReference>
<comment type="similarity">
    <text evidence="21">Belongs to the pyridoxal phosphate-binding protein YggS/PROSC family.</text>
</comment>
<dbReference type="Gene3D" id="3.40.50.720">
    <property type="entry name" value="NAD(P)-binding Rossmann-like Domain"/>
    <property type="match status" value="1"/>
</dbReference>
<dbReference type="InterPro" id="IPR029058">
    <property type="entry name" value="AB_hydrolase_fold"/>
</dbReference>
<dbReference type="HAMAP" id="MF_02087">
    <property type="entry name" value="PLP_homeostasis"/>
    <property type="match status" value="1"/>
</dbReference>
<comment type="subunit">
    <text evidence="5">Homodimer.</text>
</comment>
<dbReference type="SFLD" id="SFLDG01065">
    <property type="entry name" value="anaerobic_coproporphyrinogen-I"/>
    <property type="match status" value="1"/>
</dbReference>
<evidence type="ECO:0000313" key="24">
    <source>
        <dbReference type="EMBL" id="CAE7565695.1"/>
    </source>
</evidence>
<dbReference type="Gene3D" id="3.40.50.1820">
    <property type="entry name" value="alpha/beta hydrolase"/>
    <property type="match status" value="1"/>
</dbReference>
<dbReference type="GO" id="GO:0004414">
    <property type="term" value="F:homoserine O-acetyltransferase activity"/>
    <property type="evidence" value="ECO:0007669"/>
    <property type="project" value="TreeGrafter"/>
</dbReference>
<dbReference type="GO" id="GO:0046872">
    <property type="term" value="F:metal ion binding"/>
    <property type="evidence" value="ECO:0007669"/>
    <property type="project" value="UniProtKB-KW"/>
</dbReference>
<dbReference type="SUPFAM" id="SSF53474">
    <property type="entry name" value="alpha/beta-Hydrolases"/>
    <property type="match status" value="1"/>
</dbReference>
<dbReference type="Pfam" id="PF01168">
    <property type="entry name" value="Ala_racemase_N"/>
    <property type="match status" value="1"/>
</dbReference>
<keyword evidence="7" id="KW-0028">Amino-acid biosynthesis</keyword>
<dbReference type="PROSITE" id="PS01211">
    <property type="entry name" value="UPF0001"/>
    <property type="match status" value="1"/>
</dbReference>
<evidence type="ECO:0000313" key="25">
    <source>
        <dbReference type="Proteomes" id="UP000601435"/>
    </source>
</evidence>
<keyword evidence="17" id="KW-0012">Acyltransferase</keyword>
<dbReference type="Pfam" id="PF03807">
    <property type="entry name" value="F420_oxidored"/>
    <property type="match status" value="1"/>
</dbReference>
<dbReference type="Pfam" id="PF04055">
    <property type="entry name" value="Radical_SAM"/>
    <property type="match status" value="1"/>
</dbReference>
<name>A0A812UI47_9DINO</name>
<keyword evidence="10" id="KW-0547">Nucleotide-binding</keyword>
<dbReference type="InterPro" id="IPR008927">
    <property type="entry name" value="6-PGluconate_DH-like_C_sf"/>
</dbReference>
<dbReference type="InterPro" id="IPR036291">
    <property type="entry name" value="NAD(P)-bd_dom_sf"/>
</dbReference>
<dbReference type="GO" id="GO:0036220">
    <property type="term" value="F:ITP diphosphatase activity"/>
    <property type="evidence" value="ECO:0007669"/>
    <property type="project" value="UniProtKB-EC"/>
</dbReference>
<comment type="cofactor">
    <cofactor evidence="1">
        <name>Mg(2+)</name>
        <dbReference type="ChEBI" id="CHEBI:18420"/>
    </cofactor>
</comment>
<dbReference type="InterPro" id="IPR029063">
    <property type="entry name" value="SAM-dependent_MTases_sf"/>
</dbReference>
<dbReference type="Gene3D" id="1.10.3730.10">
    <property type="entry name" value="ProC C-terminal domain-like"/>
    <property type="match status" value="1"/>
</dbReference>
<dbReference type="Pfam" id="PF06969">
    <property type="entry name" value="HemN_C"/>
    <property type="match status" value="1"/>
</dbReference>
<dbReference type="HAMAP" id="MF_00296">
    <property type="entry name" value="MetX_acyltransf"/>
    <property type="match status" value="1"/>
</dbReference>
<evidence type="ECO:0000256" key="17">
    <source>
        <dbReference type="ARBA" id="ARBA00023315"/>
    </source>
</evidence>
<dbReference type="Pfam" id="PF07021">
    <property type="entry name" value="MetW"/>
    <property type="match status" value="1"/>
</dbReference>
<dbReference type="NCBIfam" id="TIGR00539">
    <property type="entry name" value="hemN_rel"/>
    <property type="match status" value="1"/>
</dbReference>
<keyword evidence="22" id="KW-0812">Transmembrane</keyword>
<dbReference type="Gene3D" id="3.40.50.150">
    <property type="entry name" value="Vaccinia Virus protein VP39"/>
    <property type="match status" value="1"/>
</dbReference>
<dbReference type="InterPro" id="IPR000304">
    <property type="entry name" value="Pyrroline-COOH_reductase"/>
</dbReference>
<feature type="domain" description="Radical SAM core" evidence="23">
    <location>
        <begin position="1451"/>
        <end position="1682"/>
    </location>
</feature>
<dbReference type="InterPro" id="IPR025218">
    <property type="entry name" value="DUF4426"/>
</dbReference>
<evidence type="ECO:0000256" key="18">
    <source>
        <dbReference type="ARBA" id="ARBA00045130"/>
    </source>
</evidence>
<dbReference type="CDD" id="cd02440">
    <property type="entry name" value="AdoMet_MTases"/>
    <property type="match status" value="1"/>
</dbReference>
<comment type="similarity">
    <text evidence="3">Belongs to the anaerobic coproporphyrinogen-III oxidase family. HemW subfamily.</text>
</comment>
<dbReference type="NCBIfam" id="TIGR00044">
    <property type="entry name" value="YggS family pyridoxal phosphate-dependent enzyme"/>
    <property type="match status" value="1"/>
</dbReference>
<evidence type="ECO:0000256" key="1">
    <source>
        <dbReference type="ARBA" id="ARBA00001946"/>
    </source>
</evidence>
<dbReference type="NCBIfam" id="TIGR02081">
    <property type="entry name" value="metW"/>
    <property type="match status" value="1"/>
</dbReference>
<dbReference type="Gene3D" id="3.30.750.200">
    <property type="match status" value="1"/>
</dbReference>
<dbReference type="Gene3D" id="1.10.1740.110">
    <property type="match status" value="1"/>
</dbReference>
<dbReference type="InterPro" id="IPR029036">
    <property type="entry name" value="P5CR_dimer"/>
</dbReference>
<dbReference type="NCBIfam" id="TIGR00112">
    <property type="entry name" value="proC"/>
    <property type="match status" value="1"/>
</dbReference>